<dbReference type="InterPro" id="IPR001478">
    <property type="entry name" value="PDZ"/>
</dbReference>
<reference evidence="7 8" key="1">
    <citation type="submission" date="2021-07" db="EMBL/GenBank/DDBJ databases">
        <title>Flavobacterium sp. nov. isolated from sediment on the Taihu Lake.</title>
        <authorList>
            <person name="Qu J.-H."/>
        </authorList>
    </citation>
    <scope>NUCLEOTIDE SEQUENCE [LARGE SCALE GENOMIC DNA]</scope>
    <source>
        <strain evidence="7 8">NAS39</strain>
    </source>
</reference>
<dbReference type="EMBL" id="JAHWYN010000008">
    <property type="protein sequence ID" value="MBW4360942.1"/>
    <property type="molecule type" value="Genomic_DNA"/>
</dbReference>
<keyword evidence="5" id="KW-0732">Signal</keyword>
<dbReference type="CDD" id="cd07560">
    <property type="entry name" value="Peptidase_S41_CPP"/>
    <property type="match status" value="1"/>
</dbReference>
<dbReference type="RefSeq" id="WP_219317426.1">
    <property type="nucleotide sequence ID" value="NZ_JAHWYN010000008.1"/>
</dbReference>
<keyword evidence="8" id="KW-1185">Reference proteome</keyword>
<comment type="caution">
    <text evidence="7">The sequence shown here is derived from an EMBL/GenBank/DDBJ whole genome shotgun (WGS) entry which is preliminary data.</text>
</comment>
<name>A0ABS6XWC6_9FLAO</name>
<dbReference type="PROSITE" id="PS50106">
    <property type="entry name" value="PDZ"/>
    <property type="match status" value="1"/>
</dbReference>
<protein>
    <submittedName>
        <fullName evidence="7">PDZ domain-containing protein</fullName>
    </submittedName>
</protein>
<accession>A0ABS6XWC6</accession>
<organism evidence="7 8">
    <name type="scientific">Flavobacterium taihuense</name>
    <dbReference type="NCBI Taxonomy" id="2857508"/>
    <lineage>
        <taxon>Bacteria</taxon>
        <taxon>Pseudomonadati</taxon>
        <taxon>Bacteroidota</taxon>
        <taxon>Flavobacteriia</taxon>
        <taxon>Flavobacteriales</taxon>
        <taxon>Flavobacteriaceae</taxon>
        <taxon>Flavobacterium</taxon>
    </lineage>
</organism>
<proteinExistence type="inferred from homology"/>
<evidence type="ECO:0000256" key="2">
    <source>
        <dbReference type="ARBA" id="ARBA00022670"/>
    </source>
</evidence>
<dbReference type="SMART" id="SM00245">
    <property type="entry name" value="TSPc"/>
    <property type="match status" value="1"/>
</dbReference>
<dbReference type="InterPro" id="IPR040573">
    <property type="entry name" value="TSP_N"/>
</dbReference>
<evidence type="ECO:0000256" key="5">
    <source>
        <dbReference type="SAM" id="SignalP"/>
    </source>
</evidence>
<keyword evidence="2" id="KW-0645">Protease</keyword>
<dbReference type="InterPro" id="IPR005151">
    <property type="entry name" value="Tail-specific_protease"/>
</dbReference>
<evidence type="ECO:0000313" key="8">
    <source>
        <dbReference type="Proteomes" id="UP000812031"/>
    </source>
</evidence>
<feature type="signal peptide" evidence="5">
    <location>
        <begin position="1"/>
        <end position="17"/>
    </location>
</feature>
<dbReference type="Pfam" id="PF17804">
    <property type="entry name" value="TSP_NTD"/>
    <property type="match status" value="1"/>
</dbReference>
<evidence type="ECO:0000259" key="6">
    <source>
        <dbReference type="PROSITE" id="PS50106"/>
    </source>
</evidence>
<dbReference type="PANTHER" id="PTHR32060">
    <property type="entry name" value="TAIL-SPECIFIC PROTEASE"/>
    <property type="match status" value="1"/>
</dbReference>
<dbReference type="Pfam" id="PF00595">
    <property type="entry name" value="PDZ"/>
    <property type="match status" value="1"/>
</dbReference>
<feature type="chain" id="PRO_5045914621" evidence="5">
    <location>
        <begin position="18"/>
        <end position="681"/>
    </location>
</feature>
<dbReference type="SMART" id="SM00228">
    <property type="entry name" value="PDZ"/>
    <property type="match status" value="1"/>
</dbReference>
<dbReference type="PANTHER" id="PTHR32060:SF22">
    <property type="entry name" value="CARBOXYL-TERMINAL-PROCESSING PEPTIDASE 3, CHLOROPLASTIC"/>
    <property type="match status" value="1"/>
</dbReference>
<comment type="similarity">
    <text evidence="1">Belongs to the peptidase S41A family.</text>
</comment>
<keyword evidence="4" id="KW-0720">Serine protease</keyword>
<evidence type="ECO:0000313" key="7">
    <source>
        <dbReference type="EMBL" id="MBW4360942.1"/>
    </source>
</evidence>
<evidence type="ECO:0000256" key="1">
    <source>
        <dbReference type="ARBA" id="ARBA00009179"/>
    </source>
</evidence>
<dbReference type="Pfam" id="PF03572">
    <property type="entry name" value="Peptidase_S41"/>
    <property type="match status" value="1"/>
</dbReference>
<sequence>MNKIILFFLFCTFSLFAQNSDTSCDILFKINKLLQKEHFSPKPVNDSLSAYVFVELMNDLDPSRIIFLKTQADSLSNKYRLRLDDLILNKDCSFISDIKKEYKKALLRNKSILEKLNGETIDFSTKDTIRFKQRNFNFYLKENEVEKAWNKKIRYEVFSDITGKSKNLDSLKLNFKSISHLSKKSVVENELCKINASLSNDKYFEDNLFNIFCGYFDPHTNYFSNDTKSSFVSTLSKEKLSLGLNVSLNDKNEIIVDEIDPNGPAFKTGKIKKGDQIIAVSNQRETLEVSCYSIESIATLMSSELNTTITLTLKRNSGKSFKVIIEKQILKDEENTVYSFIVDKDIKIGYIKIPSFYSNFEGGNSKGCAQDVAKETIKLMKDDIKGLVLDLTDNGGGSMEEAVKLAGLFIDYGPISIVVDNKKELSIINDPYKGVIYKGPIVIIINGNSASASEFFSSIMQDYNRSLLIGSTSLGKATMQTIVPLEKNDEQHFVKLTISKFYRITGKSHQAIGVIPDVQIPTIYQDIFQKESSFPTSLKNESLNTRIRFTPYVSNQLIESLAEKSRSRIAQDPYFTSIITLNSKIDNIIKKSNIEIPMTLDSVFENQNSISNLSEEINNFATDDLNLNVSNSEYNKSLLVIYPSLIEYNKMQLDNLRSNHYLNEAISIIADYKSLKLSKTN</sequence>
<evidence type="ECO:0000256" key="4">
    <source>
        <dbReference type="ARBA" id="ARBA00022825"/>
    </source>
</evidence>
<gene>
    <name evidence="7" type="ORF">KZH69_10640</name>
</gene>
<keyword evidence="3" id="KW-0378">Hydrolase</keyword>
<dbReference type="InterPro" id="IPR004447">
    <property type="entry name" value="Peptidase_S41A"/>
</dbReference>
<dbReference type="Proteomes" id="UP000812031">
    <property type="component" value="Unassembled WGS sequence"/>
</dbReference>
<evidence type="ECO:0000256" key="3">
    <source>
        <dbReference type="ARBA" id="ARBA00022801"/>
    </source>
</evidence>
<feature type="domain" description="PDZ" evidence="6">
    <location>
        <begin position="232"/>
        <end position="316"/>
    </location>
</feature>